<evidence type="ECO:0000313" key="1">
    <source>
        <dbReference type="EMBL" id="GJD96822.1"/>
    </source>
</evidence>
<proteinExistence type="predicted"/>
<comment type="caution">
    <text evidence="1">The sequence shown here is derived from an EMBL/GenBank/DDBJ whole genome shotgun (WGS) entry which is preliminary data.</text>
</comment>
<evidence type="ECO:0000313" key="2">
    <source>
        <dbReference type="Proteomes" id="UP001055125"/>
    </source>
</evidence>
<gene>
    <name evidence="1" type="ORF">OCOJLMKI_4047</name>
</gene>
<organism evidence="1 2">
    <name type="scientific">Methylobacterium iners</name>
    <dbReference type="NCBI Taxonomy" id="418707"/>
    <lineage>
        <taxon>Bacteria</taxon>
        <taxon>Pseudomonadati</taxon>
        <taxon>Pseudomonadota</taxon>
        <taxon>Alphaproteobacteria</taxon>
        <taxon>Hyphomicrobiales</taxon>
        <taxon>Methylobacteriaceae</taxon>
        <taxon>Methylobacterium</taxon>
    </lineage>
</organism>
<dbReference type="Proteomes" id="UP001055125">
    <property type="component" value="Unassembled WGS sequence"/>
</dbReference>
<reference evidence="1" key="2">
    <citation type="submission" date="2021-08" db="EMBL/GenBank/DDBJ databases">
        <authorList>
            <person name="Tani A."/>
            <person name="Ola A."/>
            <person name="Ogura Y."/>
            <person name="Katsura K."/>
            <person name="Hayashi T."/>
        </authorList>
    </citation>
    <scope>NUCLEOTIDE SEQUENCE</scope>
    <source>
        <strain evidence="1">DSM 19015</strain>
    </source>
</reference>
<reference evidence="1" key="1">
    <citation type="journal article" date="2021" name="Front. Microbiol.">
        <title>Comprehensive Comparative Genomics and Phenotyping of Methylobacterium Species.</title>
        <authorList>
            <person name="Alessa O."/>
            <person name="Ogura Y."/>
            <person name="Fujitani Y."/>
            <person name="Takami H."/>
            <person name="Hayashi T."/>
            <person name="Sahin N."/>
            <person name="Tani A."/>
        </authorList>
    </citation>
    <scope>NUCLEOTIDE SEQUENCE</scope>
    <source>
        <strain evidence="1">DSM 19015</strain>
    </source>
</reference>
<dbReference type="RefSeq" id="WP_238245911.1">
    <property type="nucleotide sequence ID" value="NZ_BPQP01000069.1"/>
</dbReference>
<dbReference type="EMBL" id="BPQP01000069">
    <property type="protein sequence ID" value="GJD96822.1"/>
    <property type="molecule type" value="Genomic_DNA"/>
</dbReference>
<accession>A0ABQ4S4Z0</accession>
<sequence>MFDEYGVPRGAELDEAGLPPLYHFVYCSRAADGVDDAEVSRIVEAA</sequence>
<name>A0ABQ4S4Z0_9HYPH</name>
<protein>
    <submittedName>
        <fullName evidence="1">Uncharacterized protein</fullName>
    </submittedName>
</protein>
<keyword evidence="2" id="KW-1185">Reference proteome</keyword>